<feature type="domain" description="C2H2-type" evidence="8">
    <location>
        <begin position="453"/>
        <end position="473"/>
    </location>
</feature>
<evidence type="ECO:0000313" key="9">
    <source>
        <dbReference type="EMBL" id="CAH0403856.1"/>
    </source>
</evidence>
<dbReference type="Proteomes" id="UP001153292">
    <property type="component" value="Chromosome 26"/>
</dbReference>
<keyword evidence="2" id="KW-0479">Metal-binding</keyword>
<evidence type="ECO:0000256" key="7">
    <source>
        <dbReference type="ARBA" id="ARBA00023242"/>
    </source>
</evidence>
<dbReference type="Gene3D" id="3.30.160.60">
    <property type="entry name" value="Classic Zinc Finger"/>
    <property type="match status" value="5"/>
</dbReference>
<dbReference type="Pfam" id="PF00096">
    <property type="entry name" value="zf-C2H2"/>
    <property type="match status" value="4"/>
</dbReference>
<dbReference type="SUPFAM" id="SSF57667">
    <property type="entry name" value="beta-beta-alpha zinc fingers"/>
    <property type="match status" value="4"/>
</dbReference>
<evidence type="ECO:0000256" key="6">
    <source>
        <dbReference type="ARBA" id="ARBA00023163"/>
    </source>
</evidence>
<keyword evidence="6" id="KW-0804">Transcription</keyword>
<evidence type="ECO:0000256" key="2">
    <source>
        <dbReference type="ARBA" id="ARBA00022723"/>
    </source>
</evidence>
<keyword evidence="7" id="KW-0539">Nucleus</keyword>
<gene>
    <name evidence="9" type="ORF">CHILSU_LOCUS7147</name>
</gene>
<feature type="domain" description="C2H2-type" evidence="8">
    <location>
        <begin position="479"/>
        <end position="500"/>
    </location>
</feature>
<evidence type="ECO:0000256" key="3">
    <source>
        <dbReference type="ARBA" id="ARBA00022737"/>
    </source>
</evidence>
<keyword evidence="10" id="KW-1185">Reference proteome</keyword>
<dbReference type="SMART" id="SM00355">
    <property type="entry name" value="ZnF_C2H2"/>
    <property type="match status" value="10"/>
</dbReference>
<comment type="subcellular location">
    <subcellularLocation>
        <location evidence="1">Nucleus</location>
    </subcellularLocation>
</comment>
<evidence type="ECO:0000256" key="5">
    <source>
        <dbReference type="ARBA" id="ARBA00023015"/>
    </source>
</evidence>
<accession>A0ABN8B3V8</accession>
<evidence type="ECO:0000313" key="10">
    <source>
        <dbReference type="Proteomes" id="UP001153292"/>
    </source>
</evidence>
<dbReference type="Pfam" id="PF07776">
    <property type="entry name" value="zf-AD"/>
    <property type="match status" value="1"/>
</dbReference>
<organism evidence="9 10">
    <name type="scientific">Chilo suppressalis</name>
    <name type="common">Asiatic rice borer moth</name>
    <dbReference type="NCBI Taxonomy" id="168631"/>
    <lineage>
        <taxon>Eukaryota</taxon>
        <taxon>Metazoa</taxon>
        <taxon>Ecdysozoa</taxon>
        <taxon>Arthropoda</taxon>
        <taxon>Hexapoda</taxon>
        <taxon>Insecta</taxon>
        <taxon>Pterygota</taxon>
        <taxon>Neoptera</taxon>
        <taxon>Endopterygota</taxon>
        <taxon>Lepidoptera</taxon>
        <taxon>Glossata</taxon>
        <taxon>Ditrysia</taxon>
        <taxon>Pyraloidea</taxon>
        <taxon>Crambidae</taxon>
        <taxon>Crambinae</taxon>
        <taxon>Chilo</taxon>
    </lineage>
</organism>
<dbReference type="SUPFAM" id="SSF57716">
    <property type="entry name" value="Glucocorticoid receptor-like (DNA-binding domain)"/>
    <property type="match status" value="1"/>
</dbReference>
<dbReference type="Pfam" id="PF13912">
    <property type="entry name" value="zf-C2H2_6"/>
    <property type="match status" value="1"/>
</dbReference>
<feature type="domain" description="C2H2-type" evidence="8">
    <location>
        <begin position="507"/>
        <end position="528"/>
    </location>
</feature>
<dbReference type="InterPro" id="IPR012934">
    <property type="entry name" value="Znf_AD"/>
</dbReference>
<dbReference type="SMART" id="SM00868">
    <property type="entry name" value="zf-AD"/>
    <property type="match status" value="1"/>
</dbReference>
<keyword evidence="4" id="KW-0862">Zinc</keyword>
<evidence type="ECO:0000256" key="1">
    <source>
        <dbReference type="ARBA" id="ARBA00004123"/>
    </source>
</evidence>
<dbReference type="PROSITE" id="PS00028">
    <property type="entry name" value="ZINC_FINGER_C2H2_1"/>
    <property type="match status" value="7"/>
</dbReference>
<dbReference type="Gene3D" id="3.40.1800.20">
    <property type="match status" value="1"/>
</dbReference>
<dbReference type="InterPro" id="IPR013087">
    <property type="entry name" value="Znf_C2H2_type"/>
</dbReference>
<keyword evidence="5" id="KW-0805">Transcription regulation</keyword>
<evidence type="ECO:0000256" key="4">
    <source>
        <dbReference type="ARBA" id="ARBA00022833"/>
    </source>
</evidence>
<proteinExistence type="predicted"/>
<dbReference type="EMBL" id="OU963919">
    <property type="protein sequence ID" value="CAH0403856.1"/>
    <property type="molecule type" value="Genomic_DNA"/>
</dbReference>
<name>A0ABN8B3V8_CHISP</name>
<dbReference type="PANTHER" id="PTHR24399:SF23">
    <property type="entry name" value="C2H2-TYPE DOMAIN-CONTAINING PROTEIN"/>
    <property type="match status" value="1"/>
</dbReference>
<protein>
    <recommendedName>
        <fullName evidence="8">C2H2-type domain-containing protein</fullName>
    </recommendedName>
</protein>
<feature type="domain" description="C2H2-type" evidence="8">
    <location>
        <begin position="359"/>
        <end position="379"/>
    </location>
</feature>
<sequence>MNNYFQFEPAPEKVFGHCRCCLEVGYHRDITRSYMENGKRVNYSDILLDCFNLFISTSINVSSLICLSCVSFLLKAKEFKEMAIRAEKRLTETLLVQNNKEMMLVNVPAVASNTTARALGMNNDSRNFHLIIPPLVPNPNVKEVEAGNATAVTSKNTMANDSSDTGLNNFGAECERTPLSEPHVKEEVEEIEVKLEEEFEEEEVEEDNVPAVTANTKVGVEAMNNDPSGIRQNRQLIISLLLEPDVKEEVERDDVPAITSNTTIGVKGKNNDASDTRQNAVSVISPLSYQDVKEEVDEENSITVSATTITKPIKDNTIKPKLHHKKVVVKEKTAHIINALTLLQYSNITPFRGSNLLSCFYCRDLFDNLDQFKEHTTIHKQTEIKKALRRYGVKYFVVYADITNLCCTICNTNIPNFNELKTHLSKDHKKRMHLEYGDRVIPFKLTPDYVYECQMCGFNFDTFVSVERHMNSHFGNYVCKECGTGFVTQQRLNMHVKNKHIEGSYTCEICKKVFTTLPKRNNHVATVHNMAKRFKCTKCSERFTEYIKRHRHMVQQHGVTPSLYNCTLCDKCFDRRHNLSNHMRRYHLEERNYQCNLCSYKGFNNNALKLHMVRHDGDKIFECDVCKKSFVRKKTLEEHMRTHNNDRRFACGVCGQTFIQKCSLQGHLKKYHPDCNSQ</sequence>
<dbReference type="PANTHER" id="PTHR24399">
    <property type="entry name" value="ZINC FINGER AND BTB DOMAIN-CONTAINING"/>
    <property type="match status" value="1"/>
</dbReference>
<feature type="domain" description="C2H2-type" evidence="8">
    <location>
        <begin position="651"/>
        <end position="672"/>
    </location>
</feature>
<evidence type="ECO:0000259" key="8">
    <source>
        <dbReference type="PROSITE" id="PS00028"/>
    </source>
</evidence>
<reference evidence="9" key="1">
    <citation type="submission" date="2021-12" db="EMBL/GenBank/DDBJ databases">
        <authorList>
            <person name="King R."/>
        </authorList>
    </citation>
    <scope>NUCLEOTIDE SEQUENCE</scope>
</reference>
<keyword evidence="3" id="KW-0677">Repeat</keyword>
<feature type="domain" description="C2H2-type" evidence="8">
    <location>
        <begin position="623"/>
        <end position="643"/>
    </location>
</feature>
<dbReference type="InterPro" id="IPR036236">
    <property type="entry name" value="Znf_C2H2_sf"/>
</dbReference>
<feature type="domain" description="C2H2-type" evidence="8">
    <location>
        <begin position="566"/>
        <end position="587"/>
    </location>
</feature>